<proteinExistence type="inferred from homology"/>
<dbReference type="GO" id="GO:0016926">
    <property type="term" value="P:protein desumoylation"/>
    <property type="evidence" value="ECO:0007669"/>
    <property type="project" value="TreeGrafter"/>
</dbReference>
<keyword evidence="2" id="KW-0645">Protease</keyword>
<dbReference type="GO" id="GO:0006508">
    <property type="term" value="P:proteolysis"/>
    <property type="evidence" value="ECO:0007669"/>
    <property type="project" value="UniProtKB-KW"/>
</dbReference>
<dbReference type="STRING" id="1561998.A0A1I7U106"/>
<dbReference type="PANTHER" id="PTHR12606:SF141">
    <property type="entry name" value="GH15225P-RELATED"/>
    <property type="match status" value="1"/>
</dbReference>
<comment type="similarity">
    <text evidence="1">Belongs to the peptidase C48 family.</text>
</comment>
<organism evidence="7 8">
    <name type="scientific">Caenorhabditis tropicalis</name>
    <dbReference type="NCBI Taxonomy" id="1561998"/>
    <lineage>
        <taxon>Eukaryota</taxon>
        <taxon>Metazoa</taxon>
        <taxon>Ecdysozoa</taxon>
        <taxon>Nematoda</taxon>
        <taxon>Chromadorea</taxon>
        <taxon>Rhabditida</taxon>
        <taxon>Rhabditina</taxon>
        <taxon>Rhabditomorpha</taxon>
        <taxon>Rhabditoidea</taxon>
        <taxon>Rhabditidae</taxon>
        <taxon>Peloderinae</taxon>
        <taxon>Caenorhabditis</taxon>
    </lineage>
</organism>
<evidence type="ECO:0000313" key="8">
    <source>
        <dbReference type="WBParaSite" id="Csp11.Scaffold629.g13776.t2"/>
    </source>
</evidence>
<dbReference type="WBParaSite" id="Csp11.Scaffold629.g13776.t2">
    <property type="protein sequence ID" value="Csp11.Scaffold629.g13776.t2"/>
    <property type="gene ID" value="Csp11.Scaffold629.g13776"/>
</dbReference>
<dbReference type="GO" id="GO:0016929">
    <property type="term" value="F:deSUMOylase activity"/>
    <property type="evidence" value="ECO:0007669"/>
    <property type="project" value="TreeGrafter"/>
</dbReference>
<reference evidence="8" key="1">
    <citation type="submission" date="2016-11" db="UniProtKB">
        <authorList>
            <consortium name="WormBaseParasite"/>
        </authorList>
    </citation>
    <scope>IDENTIFICATION</scope>
</reference>
<dbReference type="Gene3D" id="3.40.395.10">
    <property type="entry name" value="Adenoviral Proteinase, Chain A"/>
    <property type="match status" value="1"/>
</dbReference>
<protein>
    <submittedName>
        <fullName evidence="8">ULP_PROTEASE domain-containing protein</fullName>
    </submittedName>
</protein>
<evidence type="ECO:0000259" key="6">
    <source>
        <dbReference type="PROSITE" id="PS50600"/>
    </source>
</evidence>
<dbReference type="GO" id="GO:0005634">
    <property type="term" value="C:nucleus"/>
    <property type="evidence" value="ECO:0007669"/>
    <property type="project" value="TreeGrafter"/>
</dbReference>
<dbReference type="eggNOG" id="KOG0778">
    <property type="taxonomic scope" value="Eukaryota"/>
</dbReference>
<dbReference type="AlphaFoldDB" id="A0A1I7U106"/>
<evidence type="ECO:0000256" key="3">
    <source>
        <dbReference type="ARBA" id="ARBA00022801"/>
    </source>
</evidence>
<feature type="region of interest" description="Disordered" evidence="5">
    <location>
        <begin position="306"/>
        <end position="333"/>
    </location>
</feature>
<keyword evidence="7" id="KW-1185">Reference proteome</keyword>
<keyword evidence="3" id="KW-0378">Hydrolase</keyword>
<name>A0A1I7U106_9PELO</name>
<feature type="domain" description="Ubiquitin-like protease family profile" evidence="6">
    <location>
        <begin position="66"/>
        <end position="237"/>
    </location>
</feature>
<accession>A0A1I7U106</accession>
<dbReference type="Proteomes" id="UP000095282">
    <property type="component" value="Unplaced"/>
</dbReference>
<dbReference type="Pfam" id="PF02902">
    <property type="entry name" value="Peptidase_C48"/>
    <property type="match status" value="1"/>
</dbReference>
<evidence type="ECO:0000256" key="1">
    <source>
        <dbReference type="ARBA" id="ARBA00005234"/>
    </source>
</evidence>
<evidence type="ECO:0000256" key="2">
    <source>
        <dbReference type="ARBA" id="ARBA00022670"/>
    </source>
</evidence>
<evidence type="ECO:0000313" key="7">
    <source>
        <dbReference type="Proteomes" id="UP000095282"/>
    </source>
</evidence>
<evidence type="ECO:0000256" key="4">
    <source>
        <dbReference type="ARBA" id="ARBA00022807"/>
    </source>
</evidence>
<dbReference type="InterPro" id="IPR003653">
    <property type="entry name" value="Peptidase_C48_C"/>
</dbReference>
<sequence length="350" mass="40359">MRPLSLLFGQQMTATTAPCLDFVQLPLTMSMTNAQPTESIKSIKKAISEAWDMKNSGKLFAKYQTVSILGEDLIKLSGNNWINDNIVDSYMELLSARREKDSTLPNSYFCSEIFYQSLERDGIKGVAKYIKKMDVNKLDLVFIPICTSYHHILVVVDLKKKTIELFDSMREFETPIIPERRKEILEKIQLWAEHEIASKEKETFEFARSNVRIRRNIPFQSNLTDCGIFMCQFAECVSRRSPIQFTQKDMDTFRRKMALEIRTKTFIPLEKFIRGEYIRCNGSTMKQPEIKTPTPNNASLRLVTPSVSTRAPSGSRNVENVSQSRSLKRSGTQMLRTVEHKTQNIKIRKS</sequence>
<dbReference type="PROSITE" id="PS50600">
    <property type="entry name" value="ULP_PROTEASE"/>
    <property type="match status" value="1"/>
</dbReference>
<evidence type="ECO:0000256" key="5">
    <source>
        <dbReference type="SAM" id="MobiDB-lite"/>
    </source>
</evidence>
<keyword evidence="4" id="KW-0788">Thiol protease</keyword>
<dbReference type="InterPro" id="IPR038765">
    <property type="entry name" value="Papain-like_cys_pep_sf"/>
</dbReference>
<dbReference type="SUPFAM" id="SSF54001">
    <property type="entry name" value="Cysteine proteinases"/>
    <property type="match status" value="1"/>
</dbReference>
<dbReference type="PANTHER" id="PTHR12606">
    <property type="entry name" value="SENTRIN/SUMO-SPECIFIC PROTEASE"/>
    <property type="match status" value="1"/>
</dbReference>